<protein>
    <recommendedName>
        <fullName evidence="1">Thioredoxin domain-containing protein</fullName>
    </recommendedName>
</protein>
<reference evidence="2" key="1">
    <citation type="submission" date="2019-08" db="EMBL/GenBank/DDBJ databases">
        <authorList>
            <person name="Kucharzyk K."/>
            <person name="Murdoch R.W."/>
            <person name="Higgins S."/>
            <person name="Loffler F."/>
        </authorList>
    </citation>
    <scope>NUCLEOTIDE SEQUENCE</scope>
</reference>
<gene>
    <name evidence="2" type="ORF">SDC9_110833</name>
</gene>
<proteinExistence type="predicted"/>
<dbReference type="Pfam" id="PF00085">
    <property type="entry name" value="Thioredoxin"/>
    <property type="match status" value="1"/>
</dbReference>
<evidence type="ECO:0000259" key="1">
    <source>
        <dbReference type="Pfam" id="PF00085"/>
    </source>
</evidence>
<name>A0A645BFU7_9ZZZZ</name>
<dbReference type="EMBL" id="VSSQ01019693">
    <property type="protein sequence ID" value="MPM63948.1"/>
    <property type="molecule type" value="Genomic_DNA"/>
</dbReference>
<dbReference type="InterPro" id="IPR036249">
    <property type="entry name" value="Thioredoxin-like_sf"/>
</dbReference>
<sequence>METAGCDDSTLAASGAQYQLVSSLTWEYRKFMPTSSLLDPWSDAVTISNILAKATSTLLVVIGAEAWCEKCRLLKPAFDELARQAPPHKVMLWLDLEDHAEFLGDYIPDSLPELCIYQRGSLLKKVQLDGNEQSLHEALAATHDAKSLVGDDPEILARLMRHDWAQSSGG</sequence>
<evidence type="ECO:0000313" key="2">
    <source>
        <dbReference type="EMBL" id="MPM63948.1"/>
    </source>
</evidence>
<accession>A0A645BFU7</accession>
<organism evidence="2">
    <name type="scientific">bioreactor metagenome</name>
    <dbReference type="NCBI Taxonomy" id="1076179"/>
    <lineage>
        <taxon>unclassified sequences</taxon>
        <taxon>metagenomes</taxon>
        <taxon>ecological metagenomes</taxon>
    </lineage>
</organism>
<dbReference type="SUPFAM" id="SSF52833">
    <property type="entry name" value="Thioredoxin-like"/>
    <property type="match status" value="1"/>
</dbReference>
<dbReference type="InterPro" id="IPR013766">
    <property type="entry name" value="Thioredoxin_domain"/>
</dbReference>
<dbReference type="AlphaFoldDB" id="A0A645BFU7"/>
<dbReference type="CDD" id="cd02947">
    <property type="entry name" value="TRX_family"/>
    <property type="match status" value="1"/>
</dbReference>
<dbReference type="Gene3D" id="3.40.30.10">
    <property type="entry name" value="Glutaredoxin"/>
    <property type="match status" value="1"/>
</dbReference>
<feature type="domain" description="Thioredoxin" evidence="1">
    <location>
        <begin position="50"/>
        <end position="139"/>
    </location>
</feature>
<comment type="caution">
    <text evidence="2">The sequence shown here is derived from an EMBL/GenBank/DDBJ whole genome shotgun (WGS) entry which is preliminary data.</text>
</comment>